<dbReference type="SMART" id="SM00054">
    <property type="entry name" value="EFh"/>
    <property type="match status" value="3"/>
</dbReference>
<dbReference type="Gene3D" id="1.10.238.10">
    <property type="entry name" value="EF-hand"/>
    <property type="match status" value="1"/>
</dbReference>
<evidence type="ECO:0000256" key="3">
    <source>
        <dbReference type="ARBA" id="ARBA00022723"/>
    </source>
</evidence>
<dbReference type="CDD" id="cd16180">
    <property type="entry name" value="EFh_PEF_Group_I"/>
    <property type="match status" value="1"/>
</dbReference>
<accession>D8M1T5</accession>
<sequence>MSKPWMVTCSNCGGMVTSVNDTIIDLVGSFPLLLIIVSSLSLPTWGEYYPLWIPIVGEPPKSEESDTAERSAYFIYNMVDLNKNGKLDCKELQSALSVGGLQFSLPTVNILLAKHDRNRNGQLEFEEFKSLIDEVWRWKEAFDYFDTDKSGSIDFGELQQALIMIGINLSPTTYQTVFFSSDTDRSGSISMDEFIKLVTELQLSQIRYMELDRDESGRVNMSYDKFVDLIFSIRT</sequence>
<dbReference type="PANTHER" id="PTHR46212">
    <property type="entry name" value="PEFLIN"/>
    <property type="match status" value="1"/>
</dbReference>
<dbReference type="InterPro" id="IPR051426">
    <property type="entry name" value="Peflin/Sorcin_CaBP"/>
</dbReference>
<proteinExistence type="predicted"/>
<dbReference type="PROSITE" id="PS50222">
    <property type="entry name" value="EF_HAND_2"/>
    <property type="match status" value="3"/>
</dbReference>
<evidence type="ECO:0000256" key="2">
    <source>
        <dbReference type="ARBA" id="ARBA00022490"/>
    </source>
</evidence>
<protein>
    <recommendedName>
        <fullName evidence="6">EF-hand domain-containing protein</fullName>
    </recommendedName>
</protein>
<dbReference type="SUPFAM" id="SSF47473">
    <property type="entry name" value="EF-hand"/>
    <property type="match status" value="1"/>
</dbReference>
<evidence type="ECO:0000313" key="8">
    <source>
        <dbReference type="Proteomes" id="UP000008312"/>
    </source>
</evidence>
<evidence type="ECO:0000256" key="1">
    <source>
        <dbReference type="ARBA" id="ARBA00004496"/>
    </source>
</evidence>
<feature type="domain" description="EF-hand" evidence="6">
    <location>
        <begin position="67"/>
        <end position="102"/>
    </location>
</feature>
<dbReference type="EMBL" id="FN668646">
    <property type="protein sequence ID" value="CBK22024.2"/>
    <property type="molecule type" value="Genomic_DNA"/>
</dbReference>
<dbReference type="GO" id="GO:0005509">
    <property type="term" value="F:calcium ion binding"/>
    <property type="evidence" value="ECO:0007669"/>
    <property type="project" value="InterPro"/>
</dbReference>
<keyword evidence="4" id="KW-0677">Repeat</keyword>
<dbReference type="InterPro" id="IPR018247">
    <property type="entry name" value="EF_Hand_1_Ca_BS"/>
</dbReference>
<gene>
    <name evidence="7" type="ORF">GSBLH_T00002099001</name>
</gene>
<keyword evidence="3" id="KW-0479">Metal-binding</keyword>
<evidence type="ECO:0000256" key="4">
    <source>
        <dbReference type="ARBA" id="ARBA00022737"/>
    </source>
</evidence>
<dbReference type="RefSeq" id="XP_012896072.1">
    <property type="nucleotide sequence ID" value="XM_013040618.1"/>
</dbReference>
<dbReference type="Pfam" id="PF13499">
    <property type="entry name" value="EF-hand_7"/>
    <property type="match status" value="2"/>
</dbReference>
<name>D8M1T5_BLAHO</name>
<feature type="domain" description="EF-hand" evidence="6">
    <location>
        <begin position="137"/>
        <end position="168"/>
    </location>
</feature>
<dbReference type="PANTHER" id="PTHR46212:SF3">
    <property type="entry name" value="GH27120P"/>
    <property type="match status" value="1"/>
</dbReference>
<dbReference type="OMA" id="LNQFIYC"/>
<dbReference type="InterPro" id="IPR011992">
    <property type="entry name" value="EF-hand-dom_pair"/>
</dbReference>
<organism evidence="7">
    <name type="scientific">Blastocystis hominis</name>
    <dbReference type="NCBI Taxonomy" id="12968"/>
    <lineage>
        <taxon>Eukaryota</taxon>
        <taxon>Sar</taxon>
        <taxon>Stramenopiles</taxon>
        <taxon>Bigyra</taxon>
        <taxon>Opalozoa</taxon>
        <taxon>Opalinata</taxon>
        <taxon>Blastocystidae</taxon>
        <taxon>Blastocystis</taxon>
    </lineage>
</organism>
<keyword evidence="8" id="KW-1185">Reference proteome</keyword>
<dbReference type="GO" id="GO:0005737">
    <property type="term" value="C:cytoplasm"/>
    <property type="evidence" value="ECO:0007669"/>
    <property type="project" value="UniProtKB-SubCell"/>
</dbReference>
<keyword evidence="2" id="KW-0963">Cytoplasm</keyword>
<dbReference type="GeneID" id="24919306"/>
<comment type="subcellular location">
    <subcellularLocation>
        <location evidence="1">Cytoplasm</location>
    </subcellularLocation>
</comment>
<evidence type="ECO:0000313" key="7">
    <source>
        <dbReference type="EMBL" id="CBK22024.2"/>
    </source>
</evidence>
<reference evidence="7" key="1">
    <citation type="submission" date="2010-02" db="EMBL/GenBank/DDBJ databases">
        <title>Sequencing and annotation of the Blastocystis hominis genome.</title>
        <authorList>
            <person name="Wincker P."/>
        </authorList>
    </citation>
    <scope>NUCLEOTIDE SEQUENCE</scope>
    <source>
        <strain evidence="7">Singapore isolate B</strain>
    </source>
</reference>
<feature type="domain" description="EF-hand" evidence="6">
    <location>
        <begin position="169"/>
        <end position="204"/>
    </location>
</feature>
<dbReference type="Proteomes" id="UP000008312">
    <property type="component" value="Unassembled WGS sequence"/>
</dbReference>
<dbReference type="InParanoid" id="D8M1T5"/>
<evidence type="ECO:0000256" key="5">
    <source>
        <dbReference type="ARBA" id="ARBA00022837"/>
    </source>
</evidence>
<dbReference type="InterPro" id="IPR002048">
    <property type="entry name" value="EF_hand_dom"/>
</dbReference>
<dbReference type="AlphaFoldDB" id="D8M1T5"/>
<dbReference type="GO" id="GO:0048306">
    <property type="term" value="F:calcium-dependent protein binding"/>
    <property type="evidence" value="ECO:0007669"/>
    <property type="project" value="UniProtKB-ARBA"/>
</dbReference>
<keyword evidence="5" id="KW-0106">Calcium</keyword>
<dbReference type="PROSITE" id="PS00018">
    <property type="entry name" value="EF_HAND_1"/>
    <property type="match status" value="3"/>
</dbReference>
<dbReference type="OrthoDB" id="26525at2759"/>
<evidence type="ECO:0000259" key="6">
    <source>
        <dbReference type="PROSITE" id="PS50222"/>
    </source>
</evidence>